<evidence type="ECO:0000256" key="1">
    <source>
        <dbReference type="ARBA" id="ARBA00022857"/>
    </source>
</evidence>
<dbReference type="SUPFAM" id="SSF51430">
    <property type="entry name" value="NAD(P)-linked oxidoreductase"/>
    <property type="match status" value="1"/>
</dbReference>
<accession>A0AAD6ZCV0</accession>
<dbReference type="Proteomes" id="UP001218218">
    <property type="component" value="Unassembled WGS sequence"/>
</dbReference>
<organism evidence="3 4">
    <name type="scientific">Mycena albidolilacea</name>
    <dbReference type="NCBI Taxonomy" id="1033008"/>
    <lineage>
        <taxon>Eukaryota</taxon>
        <taxon>Fungi</taxon>
        <taxon>Dikarya</taxon>
        <taxon>Basidiomycota</taxon>
        <taxon>Agaricomycotina</taxon>
        <taxon>Agaricomycetes</taxon>
        <taxon>Agaricomycetidae</taxon>
        <taxon>Agaricales</taxon>
        <taxon>Marasmiineae</taxon>
        <taxon>Mycenaceae</taxon>
        <taxon>Mycena</taxon>
    </lineage>
</organism>
<dbReference type="Gene3D" id="3.20.20.100">
    <property type="entry name" value="NADP-dependent oxidoreductase domain"/>
    <property type="match status" value="1"/>
</dbReference>
<name>A0AAD6ZCV0_9AGAR</name>
<evidence type="ECO:0000313" key="3">
    <source>
        <dbReference type="EMBL" id="KAJ7315720.1"/>
    </source>
</evidence>
<dbReference type="EMBL" id="JARIHO010000060">
    <property type="protein sequence ID" value="KAJ7315720.1"/>
    <property type="molecule type" value="Genomic_DNA"/>
</dbReference>
<feature type="domain" description="NADP-dependent oxidoreductase" evidence="2">
    <location>
        <begin position="32"/>
        <end position="221"/>
    </location>
</feature>
<sequence length="231" mass="26190">MSSPSATYKRLGSAGLRVSVPIVRELSHCRPSLLQIHRFDPNTPIEETMRALHDLVLSGKVRYIGASSMRTWRFSEMNHIAEKNGWTKFVSMQNEYSLLYREEEREMIPYCKAHEIGIIPWGPLAAGALTRPLGIETTRSDSAKGTVFESKYSDIDKTIIGRVEELAKKKGCTMSQIALTWVQMKIDSPIVGISSVERLDQSIVKDVELTAEEVKYWEELYVPKAVRGHVY</sequence>
<dbReference type="Pfam" id="PF00248">
    <property type="entry name" value="Aldo_ket_red"/>
    <property type="match status" value="1"/>
</dbReference>
<evidence type="ECO:0000259" key="2">
    <source>
        <dbReference type="Pfam" id="PF00248"/>
    </source>
</evidence>
<dbReference type="AlphaFoldDB" id="A0AAD6ZCV0"/>
<protein>
    <submittedName>
        <fullName evidence="3">NADP-dependent oxidoreductase domain-containing protein</fullName>
    </submittedName>
</protein>
<dbReference type="InterPro" id="IPR023210">
    <property type="entry name" value="NADP_OxRdtase_dom"/>
</dbReference>
<proteinExistence type="predicted"/>
<dbReference type="InterPro" id="IPR050523">
    <property type="entry name" value="AKR_Detox_Biosynth"/>
</dbReference>
<dbReference type="PANTHER" id="PTHR43364:SF9">
    <property type="entry name" value="OXIDOREDUCTASE"/>
    <property type="match status" value="1"/>
</dbReference>
<gene>
    <name evidence="3" type="ORF">DFH08DRAFT_893114</name>
</gene>
<keyword evidence="1" id="KW-0521">NADP</keyword>
<reference evidence="3" key="1">
    <citation type="submission" date="2023-03" db="EMBL/GenBank/DDBJ databases">
        <title>Massive genome expansion in bonnet fungi (Mycena s.s.) driven by repeated elements and novel gene families across ecological guilds.</title>
        <authorList>
            <consortium name="Lawrence Berkeley National Laboratory"/>
            <person name="Harder C.B."/>
            <person name="Miyauchi S."/>
            <person name="Viragh M."/>
            <person name="Kuo A."/>
            <person name="Thoen E."/>
            <person name="Andreopoulos B."/>
            <person name="Lu D."/>
            <person name="Skrede I."/>
            <person name="Drula E."/>
            <person name="Henrissat B."/>
            <person name="Morin E."/>
            <person name="Kohler A."/>
            <person name="Barry K."/>
            <person name="LaButti K."/>
            <person name="Morin E."/>
            <person name="Salamov A."/>
            <person name="Lipzen A."/>
            <person name="Mereny Z."/>
            <person name="Hegedus B."/>
            <person name="Baldrian P."/>
            <person name="Stursova M."/>
            <person name="Weitz H."/>
            <person name="Taylor A."/>
            <person name="Grigoriev I.V."/>
            <person name="Nagy L.G."/>
            <person name="Martin F."/>
            <person name="Kauserud H."/>
        </authorList>
    </citation>
    <scope>NUCLEOTIDE SEQUENCE</scope>
    <source>
        <strain evidence="3">CBHHK002</strain>
    </source>
</reference>
<comment type="caution">
    <text evidence="3">The sequence shown here is derived from an EMBL/GenBank/DDBJ whole genome shotgun (WGS) entry which is preliminary data.</text>
</comment>
<keyword evidence="4" id="KW-1185">Reference proteome</keyword>
<dbReference type="PANTHER" id="PTHR43364">
    <property type="entry name" value="NADH-SPECIFIC METHYLGLYOXAL REDUCTASE-RELATED"/>
    <property type="match status" value="1"/>
</dbReference>
<dbReference type="InterPro" id="IPR036812">
    <property type="entry name" value="NAD(P)_OxRdtase_dom_sf"/>
</dbReference>
<evidence type="ECO:0000313" key="4">
    <source>
        <dbReference type="Proteomes" id="UP001218218"/>
    </source>
</evidence>